<evidence type="ECO:0000256" key="4">
    <source>
        <dbReference type="ARBA" id="ARBA00022853"/>
    </source>
</evidence>
<keyword evidence="5 9" id="KW-0805">Transcription regulation</keyword>
<protein>
    <recommendedName>
        <fullName evidence="3 9">Chromatin modification-related protein EAF6</fullName>
    </recommendedName>
</protein>
<keyword evidence="9" id="KW-0234">DNA repair</keyword>
<evidence type="ECO:0000256" key="11">
    <source>
        <dbReference type="SAM" id="MobiDB-lite"/>
    </source>
</evidence>
<evidence type="ECO:0000256" key="7">
    <source>
        <dbReference type="ARBA" id="ARBA00023163"/>
    </source>
</evidence>
<proteinExistence type="inferred from homology"/>
<dbReference type="AlphaFoldDB" id="A0A6A6P7F0"/>
<dbReference type="OrthoDB" id="440324at2759"/>
<feature type="region of interest" description="Disordered" evidence="11">
    <location>
        <begin position="1"/>
        <end position="22"/>
    </location>
</feature>
<comment type="subcellular location">
    <subcellularLocation>
        <location evidence="1 9">Nucleus</location>
    </subcellularLocation>
</comment>
<feature type="compositionally biased region" description="Low complexity" evidence="11">
    <location>
        <begin position="1"/>
        <end position="19"/>
    </location>
</feature>
<dbReference type="InterPro" id="IPR015418">
    <property type="entry name" value="Eaf6"/>
</dbReference>
<accession>A0A6A6P7F0</accession>
<feature type="coiled-coil region" evidence="10">
    <location>
        <begin position="25"/>
        <end position="59"/>
    </location>
</feature>
<keyword evidence="9" id="KW-0227">DNA damage</keyword>
<dbReference type="GO" id="GO:0005634">
    <property type="term" value="C:nucleus"/>
    <property type="evidence" value="ECO:0007669"/>
    <property type="project" value="UniProtKB-SubCell"/>
</dbReference>
<feature type="compositionally biased region" description="Low complexity" evidence="11">
    <location>
        <begin position="122"/>
        <end position="158"/>
    </location>
</feature>
<comment type="subunit">
    <text evidence="9">Component of the NuA4 histone acetyltransferase complex.</text>
</comment>
<evidence type="ECO:0000256" key="8">
    <source>
        <dbReference type="ARBA" id="ARBA00023242"/>
    </source>
</evidence>
<keyword evidence="8 9" id="KW-0539">Nucleus</keyword>
<evidence type="ECO:0000256" key="2">
    <source>
        <dbReference type="ARBA" id="ARBA00010916"/>
    </source>
</evidence>
<feature type="compositionally biased region" description="Gly residues" evidence="11">
    <location>
        <begin position="80"/>
        <end position="91"/>
    </location>
</feature>
<dbReference type="GO" id="GO:0006281">
    <property type="term" value="P:DNA repair"/>
    <property type="evidence" value="ECO:0007669"/>
    <property type="project" value="UniProtKB-UniRule"/>
</dbReference>
<evidence type="ECO:0000256" key="10">
    <source>
        <dbReference type="SAM" id="Coils"/>
    </source>
</evidence>
<reference evidence="12" key="1">
    <citation type="journal article" date="2020" name="Stud. Mycol.">
        <title>101 Dothideomycetes genomes: a test case for predicting lifestyles and emergence of pathogens.</title>
        <authorList>
            <person name="Haridas S."/>
            <person name="Albert R."/>
            <person name="Binder M."/>
            <person name="Bloem J."/>
            <person name="Labutti K."/>
            <person name="Salamov A."/>
            <person name="Andreopoulos B."/>
            <person name="Baker S."/>
            <person name="Barry K."/>
            <person name="Bills G."/>
            <person name="Bluhm B."/>
            <person name="Cannon C."/>
            <person name="Castanera R."/>
            <person name="Culley D."/>
            <person name="Daum C."/>
            <person name="Ezra D."/>
            <person name="Gonzalez J."/>
            <person name="Henrissat B."/>
            <person name="Kuo A."/>
            <person name="Liang C."/>
            <person name="Lipzen A."/>
            <person name="Lutzoni F."/>
            <person name="Magnuson J."/>
            <person name="Mondo S."/>
            <person name="Nolan M."/>
            <person name="Ohm R."/>
            <person name="Pangilinan J."/>
            <person name="Park H.-J."/>
            <person name="Ramirez L."/>
            <person name="Alfaro M."/>
            <person name="Sun H."/>
            <person name="Tritt A."/>
            <person name="Yoshinaga Y."/>
            <person name="Zwiers L.-H."/>
            <person name="Turgeon B."/>
            <person name="Goodwin S."/>
            <person name="Spatafora J."/>
            <person name="Crous P."/>
            <person name="Grigoriev I."/>
        </authorList>
    </citation>
    <scope>NUCLEOTIDE SEQUENCE</scope>
    <source>
        <strain evidence="12">ATCC 16933</strain>
    </source>
</reference>
<evidence type="ECO:0000256" key="3">
    <source>
        <dbReference type="ARBA" id="ARBA00018504"/>
    </source>
</evidence>
<evidence type="ECO:0000256" key="5">
    <source>
        <dbReference type="ARBA" id="ARBA00023015"/>
    </source>
</evidence>
<dbReference type="GO" id="GO:0006325">
    <property type="term" value="P:chromatin organization"/>
    <property type="evidence" value="ECO:0007669"/>
    <property type="project" value="UniProtKB-KW"/>
</dbReference>
<feature type="region of interest" description="Disordered" evidence="11">
    <location>
        <begin position="74"/>
        <end position="188"/>
    </location>
</feature>
<sequence>MAENAPPANAAANAGPEGARGMPYYEKLRKDLRGILQRKRDLDNELTKLEETIHQAESTYLEETTAGNIIKGFDNYIKGSAGGAGAGGSGAGTSSRRKAAIGDQDRLFSKSSAGPQNDSPLPTSAQTTPSHAPTPTSSFPSARESNHPTPTSTTTSKGASKKKKVADKDDEEADGKPAKRGKITYGRE</sequence>
<evidence type="ECO:0000313" key="12">
    <source>
        <dbReference type="EMBL" id="KAF2459880.1"/>
    </source>
</evidence>
<evidence type="ECO:0000256" key="6">
    <source>
        <dbReference type="ARBA" id="ARBA00023054"/>
    </source>
</evidence>
<comment type="similarity">
    <text evidence="2 9">Belongs to the EAF6 family.</text>
</comment>
<dbReference type="EMBL" id="MU001674">
    <property type="protein sequence ID" value="KAF2459880.1"/>
    <property type="molecule type" value="Genomic_DNA"/>
</dbReference>
<dbReference type="GO" id="GO:0016740">
    <property type="term" value="F:transferase activity"/>
    <property type="evidence" value="ECO:0007669"/>
    <property type="project" value="UniProtKB-KW"/>
</dbReference>
<gene>
    <name evidence="12" type="ORF">BDY21DRAFT_179912</name>
</gene>
<evidence type="ECO:0000256" key="9">
    <source>
        <dbReference type="RuleBase" id="RU368022"/>
    </source>
</evidence>
<keyword evidence="7 9" id="KW-0804">Transcription</keyword>
<keyword evidence="13" id="KW-1185">Reference proteome</keyword>
<name>A0A6A6P7F0_9PEZI</name>
<keyword evidence="12" id="KW-0808">Transferase</keyword>
<evidence type="ECO:0000256" key="1">
    <source>
        <dbReference type="ARBA" id="ARBA00004123"/>
    </source>
</evidence>
<keyword evidence="6 10" id="KW-0175">Coiled coil</keyword>
<dbReference type="Proteomes" id="UP000799766">
    <property type="component" value="Unassembled WGS sequence"/>
</dbReference>
<organism evidence="12 13">
    <name type="scientific">Lineolata rhizophorae</name>
    <dbReference type="NCBI Taxonomy" id="578093"/>
    <lineage>
        <taxon>Eukaryota</taxon>
        <taxon>Fungi</taxon>
        <taxon>Dikarya</taxon>
        <taxon>Ascomycota</taxon>
        <taxon>Pezizomycotina</taxon>
        <taxon>Dothideomycetes</taxon>
        <taxon>Dothideomycetes incertae sedis</taxon>
        <taxon>Lineolatales</taxon>
        <taxon>Lineolataceae</taxon>
        <taxon>Lineolata</taxon>
    </lineage>
</organism>
<dbReference type="Pfam" id="PF09340">
    <property type="entry name" value="NuA4"/>
    <property type="match status" value="1"/>
</dbReference>
<dbReference type="PANTHER" id="PTHR13476">
    <property type="entry name" value="CHROMATIN MODIFICATION-RELATED PROTEIN MEAF6"/>
    <property type="match status" value="1"/>
</dbReference>
<feature type="compositionally biased region" description="Polar residues" evidence="11">
    <location>
        <begin position="109"/>
        <end position="121"/>
    </location>
</feature>
<dbReference type="GO" id="GO:0035267">
    <property type="term" value="C:NuA4 histone acetyltransferase complex"/>
    <property type="evidence" value="ECO:0007669"/>
    <property type="project" value="UniProtKB-UniRule"/>
</dbReference>
<evidence type="ECO:0000313" key="13">
    <source>
        <dbReference type="Proteomes" id="UP000799766"/>
    </source>
</evidence>
<comment type="function">
    <text evidence="9">Component of the NuA4 histone acetyltransferase complex which is involved in transcriptional activation of selected genes principally by acetylation of nucleosomal histone H4 and H2A. The NuA4 complex is also involved in DNA repair.</text>
</comment>
<keyword evidence="4 9" id="KW-0156">Chromatin regulator</keyword>